<accession>A0AAN8AEK8</accession>
<dbReference type="InterPro" id="IPR052633">
    <property type="entry name" value="GRAM_domain_protein_2B"/>
</dbReference>
<dbReference type="InterPro" id="IPR004182">
    <property type="entry name" value="GRAM"/>
</dbReference>
<keyword evidence="2" id="KW-0472">Membrane</keyword>
<gene>
    <name evidence="4" type="ORF">PBY51_021350</name>
</gene>
<keyword evidence="5" id="KW-1185">Reference proteome</keyword>
<evidence type="ECO:0000313" key="4">
    <source>
        <dbReference type="EMBL" id="KAK5859826.1"/>
    </source>
</evidence>
<evidence type="ECO:0000256" key="1">
    <source>
        <dbReference type="SAM" id="MobiDB-lite"/>
    </source>
</evidence>
<feature type="domain" description="GRAM" evidence="3">
    <location>
        <begin position="86"/>
        <end position="153"/>
    </location>
</feature>
<feature type="region of interest" description="Disordered" evidence="1">
    <location>
        <begin position="235"/>
        <end position="258"/>
    </location>
</feature>
<dbReference type="AlphaFoldDB" id="A0AAN8AEK8"/>
<dbReference type="PANTHER" id="PTHR46645:SF1">
    <property type="entry name" value="GRAM DOMAIN-CONTAINING PROTEIN"/>
    <property type="match status" value="1"/>
</dbReference>
<reference evidence="4 5" key="1">
    <citation type="journal article" date="2023" name="Genes (Basel)">
        <title>Chromosome-Level Genome Assembly and Circadian Gene Repertoire of the Patagonia Blennie Eleginops maclovinus-The Closest Ancestral Proxy of Antarctic Cryonotothenioids.</title>
        <authorList>
            <person name="Cheng C.C."/>
            <person name="Rivera-Colon A.G."/>
            <person name="Minhas B.F."/>
            <person name="Wilson L."/>
            <person name="Rayamajhi N."/>
            <person name="Vargas-Chacoff L."/>
            <person name="Catchen J.M."/>
        </authorList>
    </citation>
    <scope>NUCLEOTIDE SEQUENCE [LARGE SCALE GENOMIC DNA]</scope>
    <source>
        <strain evidence="4">JMC-PN-2008</strain>
    </source>
</reference>
<dbReference type="PANTHER" id="PTHR46645">
    <property type="entry name" value="GRAM DOMAIN-CONTAINING PROTEIN 2B-RELATED"/>
    <property type="match status" value="1"/>
</dbReference>
<protein>
    <recommendedName>
        <fullName evidence="3">GRAM domain-containing protein</fullName>
    </recommendedName>
</protein>
<dbReference type="Pfam" id="PF02893">
    <property type="entry name" value="GRAM"/>
    <property type="match status" value="1"/>
</dbReference>
<dbReference type="SMART" id="SM00568">
    <property type="entry name" value="GRAM"/>
    <property type="match status" value="1"/>
</dbReference>
<keyword evidence="2" id="KW-1133">Transmembrane helix</keyword>
<comment type="caution">
    <text evidence="4">The sequence shown here is derived from an EMBL/GenBank/DDBJ whole genome shotgun (WGS) entry which is preliminary data.</text>
</comment>
<reference evidence="4 5" key="2">
    <citation type="journal article" date="2023" name="Mol. Biol. Evol.">
        <title>Genomics of Secondarily Temperate Adaptation in the Only Non-Antarctic Icefish.</title>
        <authorList>
            <person name="Rivera-Colon A.G."/>
            <person name="Rayamajhi N."/>
            <person name="Minhas B.F."/>
            <person name="Madrigal G."/>
            <person name="Bilyk K.T."/>
            <person name="Yoon V."/>
            <person name="Hune M."/>
            <person name="Gregory S."/>
            <person name="Cheng C.H.C."/>
            <person name="Catchen J.M."/>
        </authorList>
    </citation>
    <scope>NUCLEOTIDE SEQUENCE [LARGE SCALE GENOMIC DNA]</scope>
    <source>
        <strain evidence="4">JMC-PN-2008</strain>
    </source>
</reference>
<proteinExistence type="predicted"/>
<evidence type="ECO:0000259" key="3">
    <source>
        <dbReference type="SMART" id="SM00568"/>
    </source>
</evidence>
<organism evidence="4 5">
    <name type="scientific">Eleginops maclovinus</name>
    <name type="common">Patagonian blennie</name>
    <name type="synonym">Eleginus maclovinus</name>
    <dbReference type="NCBI Taxonomy" id="56733"/>
    <lineage>
        <taxon>Eukaryota</taxon>
        <taxon>Metazoa</taxon>
        <taxon>Chordata</taxon>
        <taxon>Craniata</taxon>
        <taxon>Vertebrata</taxon>
        <taxon>Euteleostomi</taxon>
        <taxon>Actinopterygii</taxon>
        <taxon>Neopterygii</taxon>
        <taxon>Teleostei</taxon>
        <taxon>Neoteleostei</taxon>
        <taxon>Acanthomorphata</taxon>
        <taxon>Eupercaria</taxon>
        <taxon>Perciformes</taxon>
        <taxon>Notothenioidei</taxon>
        <taxon>Eleginopidae</taxon>
        <taxon>Eleginops</taxon>
    </lineage>
</organism>
<dbReference type="EMBL" id="JAUZQC010000014">
    <property type="protein sequence ID" value="KAK5859826.1"/>
    <property type="molecule type" value="Genomic_DNA"/>
</dbReference>
<sequence>MSLKGRSFSLDSSACVEGFGLLGRRRGSNWLSSKKSTHSFTRYDAPLDIQGLNPSINSNMYIRDHTTEDIIDRPDGFINSFLKHKKTFHKMFPEIPERENLTHTFSCALQKEVLYHGKLYVSENYVCFHSSVLLKDTKVVIPASSINDIKKHNSGLSMVSIHIAGGDKYTFVSLRNREMCYKLLLSLCSHEQAKSSNSSPHVSSADNEADHDVASGYSSLEDSIDHDQSRGGSINLNNDLPQMSSEGPTKGNSTSQNRTEGDARVLWWIWRITESVASLFFFREVRNLSTLFYVYVLLMTLLLLAFGYMGLRIIALEEHLTQLSFQHREYQLT</sequence>
<evidence type="ECO:0000256" key="2">
    <source>
        <dbReference type="SAM" id="Phobius"/>
    </source>
</evidence>
<dbReference type="Proteomes" id="UP001346869">
    <property type="component" value="Unassembled WGS sequence"/>
</dbReference>
<feature type="transmembrane region" description="Helical" evidence="2">
    <location>
        <begin position="294"/>
        <end position="315"/>
    </location>
</feature>
<name>A0AAN8AEK8_ELEMC</name>
<keyword evidence="2" id="KW-0812">Transmembrane</keyword>
<dbReference type="InterPro" id="IPR011993">
    <property type="entry name" value="PH-like_dom_sf"/>
</dbReference>
<dbReference type="Gene3D" id="2.30.29.30">
    <property type="entry name" value="Pleckstrin-homology domain (PH domain)/Phosphotyrosine-binding domain (PTB)"/>
    <property type="match status" value="1"/>
</dbReference>
<evidence type="ECO:0000313" key="5">
    <source>
        <dbReference type="Proteomes" id="UP001346869"/>
    </source>
</evidence>